<dbReference type="GO" id="GO:0003824">
    <property type="term" value="F:catalytic activity"/>
    <property type="evidence" value="ECO:0007669"/>
    <property type="project" value="InterPro"/>
</dbReference>
<evidence type="ECO:0000256" key="3">
    <source>
        <dbReference type="ARBA" id="ARBA00022691"/>
    </source>
</evidence>
<dbReference type="InterPro" id="IPR034457">
    <property type="entry name" value="Organic_radical-activating"/>
</dbReference>
<dbReference type="OrthoDB" id="9782387at2"/>
<evidence type="ECO:0000313" key="9">
    <source>
        <dbReference type="Proteomes" id="UP000290545"/>
    </source>
</evidence>
<dbReference type="InterPro" id="IPR058240">
    <property type="entry name" value="rSAM_sf"/>
</dbReference>
<feature type="domain" description="Radical SAM core" evidence="7">
    <location>
        <begin position="20"/>
        <end position="237"/>
    </location>
</feature>
<comment type="caution">
    <text evidence="8">The sequence shown here is derived from an EMBL/GenBank/DDBJ whole genome shotgun (WGS) entry which is preliminary data.</text>
</comment>
<dbReference type="EMBL" id="SDHZ01000001">
    <property type="protein sequence ID" value="RXK86978.1"/>
    <property type="molecule type" value="Genomic_DNA"/>
</dbReference>
<evidence type="ECO:0000256" key="4">
    <source>
        <dbReference type="ARBA" id="ARBA00022723"/>
    </source>
</evidence>
<dbReference type="SFLD" id="SFLDS00029">
    <property type="entry name" value="Radical_SAM"/>
    <property type="match status" value="1"/>
</dbReference>
<keyword evidence="9" id="KW-1185">Reference proteome</keyword>
<sequence length="237" mass="26846">MIKTQKARIPIGGFLKQSLLDYPGFLSCIVYTQGCNMRCRYCHNPNLVYPALIKQSEKLNTVEIIEWISKNSRLLDAVVITGGEPTLHRSLPAFIRQFKEMGLKVKLDTNGSNPEMLEKLIEGAYVDHIAMDVKAPLETSNYHGIMASRFNSSLLPKIMQSVRLLNRQQVSHEYRVTLDNSLSLVQLEQILAQTRGNLYLQPVRDINTQVELPHPGITAADLQWLCGRFPGREVSVR</sequence>
<keyword evidence="6" id="KW-0411">Iron-sulfur</keyword>
<dbReference type="SFLD" id="SFLDG01094">
    <property type="entry name" value="Uncharacterised_Radical_SAM_Su"/>
    <property type="match status" value="1"/>
</dbReference>
<evidence type="ECO:0000259" key="7">
    <source>
        <dbReference type="PROSITE" id="PS51918"/>
    </source>
</evidence>
<evidence type="ECO:0000256" key="1">
    <source>
        <dbReference type="ARBA" id="ARBA00001966"/>
    </source>
</evidence>
<keyword evidence="5" id="KW-0408">Iron</keyword>
<keyword evidence="2" id="KW-0004">4Fe-4S</keyword>
<gene>
    <name evidence="8" type="ORF">ESB13_09395</name>
</gene>
<keyword evidence="4" id="KW-0479">Metal-binding</keyword>
<dbReference type="NCBIfam" id="TIGR02495">
    <property type="entry name" value="NrdG2"/>
    <property type="match status" value="1"/>
</dbReference>
<reference evidence="8 9" key="1">
    <citation type="submission" date="2019-01" db="EMBL/GenBank/DDBJ databases">
        <title>Filimonas sp. strain TTM-71.</title>
        <authorList>
            <person name="Chen W.-M."/>
        </authorList>
    </citation>
    <scope>NUCLEOTIDE SEQUENCE [LARGE SCALE GENOMIC DNA]</scope>
    <source>
        <strain evidence="8 9">TTM-71</strain>
    </source>
</reference>
<organism evidence="8 9">
    <name type="scientific">Filimonas effusa</name>
    <dbReference type="NCBI Taxonomy" id="2508721"/>
    <lineage>
        <taxon>Bacteria</taxon>
        <taxon>Pseudomonadati</taxon>
        <taxon>Bacteroidota</taxon>
        <taxon>Chitinophagia</taxon>
        <taxon>Chitinophagales</taxon>
        <taxon>Chitinophagaceae</taxon>
        <taxon>Filimonas</taxon>
    </lineage>
</organism>
<dbReference type="Pfam" id="PF04055">
    <property type="entry name" value="Radical_SAM"/>
    <property type="match status" value="1"/>
</dbReference>
<evidence type="ECO:0000313" key="8">
    <source>
        <dbReference type="EMBL" id="RXK86978.1"/>
    </source>
</evidence>
<dbReference type="PROSITE" id="PS51918">
    <property type="entry name" value="RADICAL_SAM"/>
    <property type="match status" value="1"/>
</dbReference>
<dbReference type="PANTHER" id="PTHR30352:SF13">
    <property type="entry name" value="GLYCYL-RADICAL ENZYME ACTIVATING ENZYME YJJW-RELATED"/>
    <property type="match status" value="1"/>
</dbReference>
<protein>
    <submittedName>
        <fullName evidence="8">Anaerobic ribonucleoside-triphosphate reductase activating protein</fullName>
    </submittedName>
</protein>
<evidence type="ECO:0000256" key="5">
    <source>
        <dbReference type="ARBA" id="ARBA00023004"/>
    </source>
</evidence>
<evidence type="ECO:0000256" key="2">
    <source>
        <dbReference type="ARBA" id="ARBA00022485"/>
    </source>
</evidence>
<proteinExistence type="predicted"/>
<dbReference type="Gene3D" id="3.20.20.70">
    <property type="entry name" value="Aldolase class I"/>
    <property type="match status" value="1"/>
</dbReference>
<dbReference type="GO" id="GO:0046872">
    <property type="term" value="F:metal ion binding"/>
    <property type="evidence" value="ECO:0007669"/>
    <property type="project" value="UniProtKB-KW"/>
</dbReference>
<dbReference type="RefSeq" id="WP_129002727.1">
    <property type="nucleotide sequence ID" value="NZ_SDHZ01000001.1"/>
</dbReference>
<dbReference type="InterPro" id="IPR013785">
    <property type="entry name" value="Aldolase_TIM"/>
</dbReference>
<dbReference type="InterPro" id="IPR012840">
    <property type="entry name" value="NrdG2"/>
</dbReference>
<dbReference type="InterPro" id="IPR007197">
    <property type="entry name" value="rSAM"/>
</dbReference>
<accession>A0A4Q1DDC9</accession>
<comment type="cofactor">
    <cofactor evidence="1">
        <name>[4Fe-4S] cluster</name>
        <dbReference type="ChEBI" id="CHEBI:49883"/>
    </cofactor>
</comment>
<dbReference type="AlphaFoldDB" id="A0A4Q1DDC9"/>
<name>A0A4Q1DDC9_9BACT</name>
<dbReference type="GO" id="GO:0051539">
    <property type="term" value="F:4 iron, 4 sulfur cluster binding"/>
    <property type="evidence" value="ECO:0007669"/>
    <property type="project" value="UniProtKB-KW"/>
</dbReference>
<keyword evidence="3" id="KW-0949">S-adenosyl-L-methionine</keyword>
<dbReference type="SUPFAM" id="SSF102114">
    <property type="entry name" value="Radical SAM enzymes"/>
    <property type="match status" value="1"/>
</dbReference>
<dbReference type="PANTHER" id="PTHR30352">
    <property type="entry name" value="PYRUVATE FORMATE-LYASE-ACTIVATING ENZYME"/>
    <property type="match status" value="1"/>
</dbReference>
<dbReference type="SFLD" id="SFLDG01067">
    <property type="entry name" value="SPASM/twitch_domain_containing"/>
    <property type="match status" value="1"/>
</dbReference>
<dbReference type="CDD" id="cd01335">
    <property type="entry name" value="Radical_SAM"/>
    <property type="match status" value="1"/>
</dbReference>
<dbReference type="Proteomes" id="UP000290545">
    <property type="component" value="Unassembled WGS sequence"/>
</dbReference>
<evidence type="ECO:0000256" key="6">
    <source>
        <dbReference type="ARBA" id="ARBA00023014"/>
    </source>
</evidence>